<evidence type="ECO:0000313" key="3">
    <source>
        <dbReference type="EMBL" id="KAF0688871.1"/>
    </source>
</evidence>
<name>A0A6G0VIJ3_APHCR</name>
<keyword evidence="1" id="KW-0863">Zinc-finger</keyword>
<dbReference type="PANTHER" id="PTHR31569">
    <property type="entry name" value="SWIM-TYPE DOMAIN-CONTAINING PROTEIN"/>
    <property type="match status" value="1"/>
</dbReference>
<proteinExistence type="predicted"/>
<dbReference type="InterPro" id="IPR048324">
    <property type="entry name" value="ZSWIM1-3_RNaseH-like"/>
</dbReference>
<dbReference type="InterPro" id="IPR007527">
    <property type="entry name" value="Znf_SWIM"/>
</dbReference>
<dbReference type="Proteomes" id="UP000478052">
    <property type="component" value="Unassembled WGS sequence"/>
</dbReference>
<dbReference type="EMBL" id="VUJU01016491">
    <property type="protein sequence ID" value="KAF0688871.1"/>
    <property type="molecule type" value="Genomic_DNA"/>
</dbReference>
<evidence type="ECO:0000256" key="1">
    <source>
        <dbReference type="PROSITE-ProRule" id="PRU00325"/>
    </source>
</evidence>
<dbReference type="PROSITE" id="PS50966">
    <property type="entry name" value="ZF_SWIM"/>
    <property type="match status" value="1"/>
</dbReference>
<feature type="domain" description="SWIM-type" evidence="2">
    <location>
        <begin position="267"/>
        <end position="305"/>
    </location>
</feature>
<comment type="caution">
    <text evidence="3">The sequence shown here is derived from an EMBL/GenBank/DDBJ whole genome shotgun (WGS) entry which is preliminary data.</text>
</comment>
<dbReference type="GO" id="GO:0008270">
    <property type="term" value="F:zinc ion binding"/>
    <property type="evidence" value="ECO:0007669"/>
    <property type="project" value="UniProtKB-KW"/>
</dbReference>
<sequence>MMQNIFEAFPEVVFADATYKLNNLRIPLYVLMVEDGNGESEVAALGLMTNEEKDTLRWFFETFKKFNSSSENIKMFMTDKDMTERQVIKEIFPNVSLAICLFHVLRTFNREITCEKQNISPELRDQLKQVFEKMCYAQSEDEYNSLFQHLESEAPKSVFEYFLKNWHQIRHEWVTGLTFHSGNMLNNTNNRLESFNGKLKSVIPVFTNIDDFVDKLFILLKCLRLERDRNAVNMVQKLPLVKTQHPDLCKYFSLLTPYSFMLVEKQFEAKSEMLSFTTINGCQCKFYIAMTLPCRHIFNARQKTNTSLYDENLCSTRWTRKYYYEKQRAFQIPTTMHVQNHYTCNTSEYDDNNSLTVITKKTKKLSSHEKFRETSKIGSKIADLLSTLSNENFEKKIGQLKYIYNAWNEGKDLSINVDDTCSVRVENHSDTEGKLVVN</sequence>
<keyword evidence="1" id="KW-0479">Metal-binding</keyword>
<organism evidence="3 4">
    <name type="scientific">Aphis craccivora</name>
    <name type="common">Cowpea aphid</name>
    <dbReference type="NCBI Taxonomy" id="307492"/>
    <lineage>
        <taxon>Eukaryota</taxon>
        <taxon>Metazoa</taxon>
        <taxon>Ecdysozoa</taxon>
        <taxon>Arthropoda</taxon>
        <taxon>Hexapoda</taxon>
        <taxon>Insecta</taxon>
        <taxon>Pterygota</taxon>
        <taxon>Neoptera</taxon>
        <taxon>Paraneoptera</taxon>
        <taxon>Hemiptera</taxon>
        <taxon>Sternorrhyncha</taxon>
        <taxon>Aphidomorpha</taxon>
        <taxon>Aphidoidea</taxon>
        <taxon>Aphididae</taxon>
        <taxon>Aphidini</taxon>
        <taxon>Aphis</taxon>
        <taxon>Aphis</taxon>
    </lineage>
</organism>
<dbReference type="Pfam" id="PF21056">
    <property type="entry name" value="ZSWIM1-3_RNaseH-like"/>
    <property type="match status" value="1"/>
</dbReference>
<evidence type="ECO:0000313" key="4">
    <source>
        <dbReference type="Proteomes" id="UP000478052"/>
    </source>
</evidence>
<feature type="non-terminal residue" evidence="3">
    <location>
        <position position="438"/>
    </location>
</feature>
<accession>A0A6G0VIJ3</accession>
<dbReference type="OrthoDB" id="124789at2759"/>
<keyword evidence="4" id="KW-1185">Reference proteome</keyword>
<keyword evidence="1" id="KW-0862">Zinc</keyword>
<protein>
    <submittedName>
        <fullName evidence="3">Zinc finger SWIM domain-containing protein 3-like</fullName>
    </submittedName>
</protein>
<dbReference type="PANTHER" id="PTHR31569:SF4">
    <property type="entry name" value="SWIM-TYPE DOMAIN-CONTAINING PROTEIN"/>
    <property type="match status" value="1"/>
</dbReference>
<reference evidence="3 4" key="1">
    <citation type="submission" date="2019-08" db="EMBL/GenBank/DDBJ databases">
        <title>Whole genome of Aphis craccivora.</title>
        <authorList>
            <person name="Voronova N.V."/>
            <person name="Shulinski R.S."/>
            <person name="Bandarenka Y.V."/>
            <person name="Zhorov D.G."/>
            <person name="Warner D."/>
        </authorList>
    </citation>
    <scope>NUCLEOTIDE SEQUENCE [LARGE SCALE GENOMIC DNA]</scope>
    <source>
        <strain evidence="3">180601</strain>
        <tissue evidence="3">Whole Body</tissue>
    </source>
</reference>
<gene>
    <name evidence="3" type="ORF">FWK35_00037149</name>
</gene>
<dbReference type="AlphaFoldDB" id="A0A6G0VIJ3"/>
<evidence type="ECO:0000259" key="2">
    <source>
        <dbReference type="PROSITE" id="PS50966"/>
    </source>
</evidence>
<dbReference type="InterPro" id="IPR052579">
    <property type="entry name" value="Zinc_finger_SWIM"/>
</dbReference>